<dbReference type="EMBL" id="CM042033">
    <property type="protein sequence ID" value="KAI3773417.1"/>
    <property type="molecule type" value="Genomic_DNA"/>
</dbReference>
<evidence type="ECO:0000313" key="2">
    <source>
        <dbReference type="Proteomes" id="UP001056120"/>
    </source>
</evidence>
<accession>A0ACB9FQF2</accession>
<comment type="caution">
    <text evidence="1">The sequence shown here is derived from an EMBL/GenBank/DDBJ whole genome shotgun (WGS) entry which is preliminary data.</text>
</comment>
<evidence type="ECO:0000313" key="1">
    <source>
        <dbReference type="EMBL" id="KAI3773417.1"/>
    </source>
</evidence>
<reference evidence="1 2" key="2">
    <citation type="journal article" date="2022" name="Mol. Ecol. Resour.">
        <title>The genomes of chicory, endive, great burdock and yacon provide insights into Asteraceae paleo-polyploidization history and plant inulin production.</title>
        <authorList>
            <person name="Fan W."/>
            <person name="Wang S."/>
            <person name="Wang H."/>
            <person name="Wang A."/>
            <person name="Jiang F."/>
            <person name="Liu H."/>
            <person name="Zhao H."/>
            <person name="Xu D."/>
            <person name="Zhang Y."/>
        </authorList>
    </citation>
    <scope>NUCLEOTIDE SEQUENCE [LARGE SCALE GENOMIC DNA]</scope>
    <source>
        <strain evidence="2">cv. Yunnan</strain>
        <tissue evidence="1">Leaves</tissue>
    </source>
</reference>
<protein>
    <submittedName>
        <fullName evidence="1">Uncharacterized protein</fullName>
    </submittedName>
</protein>
<proteinExistence type="predicted"/>
<organism evidence="1 2">
    <name type="scientific">Smallanthus sonchifolius</name>
    <dbReference type="NCBI Taxonomy" id="185202"/>
    <lineage>
        <taxon>Eukaryota</taxon>
        <taxon>Viridiplantae</taxon>
        <taxon>Streptophyta</taxon>
        <taxon>Embryophyta</taxon>
        <taxon>Tracheophyta</taxon>
        <taxon>Spermatophyta</taxon>
        <taxon>Magnoliopsida</taxon>
        <taxon>eudicotyledons</taxon>
        <taxon>Gunneridae</taxon>
        <taxon>Pentapetalae</taxon>
        <taxon>asterids</taxon>
        <taxon>campanulids</taxon>
        <taxon>Asterales</taxon>
        <taxon>Asteraceae</taxon>
        <taxon>Asteroideae</taxon>
        <taxon>Heliantheae alliance</taxon>
        <taxon>Millerieae</taxon>
        <taxon>Smallanthus</taxon>
    </lineage>
</organism>
<sequence length="101" mass="11983">MELARSSSYCSNSTQLNRWKSELLKSTCSNISIEDTPLVLSSLNLFVCWAWFRGNKESNNKNQEQVKWIVELRPRNRRLNLEYLRAVLSNYFELPRKDLIQ</sequence>
<reference evidence="2" key="1">
    <citation type="journal article" date="2022" name="Mol. Ecol. Resour.">
        <title>The genomes of chicory, endive, great burdock and yacon provide insights into Asteraceae palaeo-polyploidization history and plant inulin production.</title>
        <authorList>
            <person name="Fan W."/>
            <person name="Wang S."/>
            <person name="Wang H."/>
            <person name="Wang A."/>
            <person name="Jiang F."/>
            <person name="Liu H."/>
            <person name="Zhao H."/>
            <person name="Xu D."/>
            <person name="Zhang Y."/>
        </authorList>
    </citation>
    <scope>NUCLEOTIDE SEQUENCE [LARGE SCALE GENOMIC DNA]</scope>
    <source>
        <strain evidence="2">cv. Yunnan</strain>
    </source>
</reference>
<name>A0ACB9FQF2_9ASTR</name>
<dbReference type="Proteomes" id="UP001056120">
    <property type="component" value="Linkage Group LG16"/>
</dbReference>
<keyword evidence="2" id="KW-1185">Reference proteome</keyword>
<gene>
    <name evidence="1" type="ORF">L1987_47944</name>
</gene>